<evidence type="ECO:0000256" key="1">
    <source>
        <dbReference type="ARBA" id="ARBA00007920"/>
    </source>
</evidence>
<comment type="caution">
    <text evidence="6">The sequence shown here is derived from an EMBL/GenBank/DDBJ whole genome shotgun (WGS) entry which is preliminary data.</text>
</comment>
<evidence type="ECO:0000313" key="6">
    <source>
        <dbReference type="EMBL" id="KAJ4376193.1"/>
    </source>
</evidence>
<dbReference type="SUPFAM" id="SSF53474">
    <property type="entry name" value="alpha/beta-Hydrolases"/>
    <property type="match status" value="1"/>
</dbReference>
<dbReference type="AlphaFoldDB" id="A0A9W9CR94"/>
<name>A0A9W9CR94_9PLEO</name>
<feature type="transmembrane region" description="Helical" evidence="4">
    <location>
        <begin position="265"/>
        <end position="286"/>
    </location>
</feature>
<proteinExistence type="inferred from homology"/>
<dbReference type="FunFam" id="3.40.50.1820:FF:000223">
    <property type="entry name" value="Lipase/serine esterase"/>
    <property type="match status" value="1"/>
</dbReference>
<dbReference type="InterPro" id="IPR029058">
    <property type="entry name" value="AB_hydrolase_fold"/>
</dbReference>
<evidence type="ECO:0000256" key="3">
    <source>
        <dbReference type="SAM" id="MobiDB-lite"/>
    </source>
</evidence>
<dbReference type="OrthoDB" id="273452at2759"/>
<dbReference type="GO" id="GO:0047372">
    <property type="term" value="F:monoacylglycerol lipase activity"/>
    <property type="evidence" value="ECO:0007669"/>
    <property type="project" value="TreeGrafter"/>
</dbReference>
<keyword evidence="2" id="KW-0443">Lipid metabolism</keyword>
<evidence type="ECO:0000313" key="7">
    <source>
        <dbReference type="Proteomes" id="UP001140560"/>
    </source>
</evidence>
<evidence type="ECO:0000256" key="4">
    <source>
        <dbReference type="SAM" id="Phobius"/>
    </source>
</evidence>
<gene>
    <name evidence="6" type="ORF">N0V83_001474</name>
</gene>
<keyword evidence="4" id="KW-0812">Transmembrane</keyword>
<keyword evidence="7" id="KW-1185">Reference proteome</keyword>
<dbReference type="InterPro" id="IPR007751">
    <property type="entry name" value="DUF676_lipase-like"/>
</dbReference>
<dbReference type="PANTHER" id="PTHR12482">
    <property type="entry name" value="LIPASE ROG1-RELATED-RELATED"/>
    <property type="match status" value="1"/>
</dbReference>
<keyword evidence="2" id="KW-0442">Lipid degradation</keyword>
<feature type="domain" description="DUF676" evidence="5">
    <location>
        <begin position="4"/>
        <end position="203"/>
    </location>
</feature>
<dbReference type="GO" id="GO:0016042">
    <property type="term" value="P:lipid catabolic process"/>
    <property type="evidence" value="ECO:0007669"/>
    <property type="project" value="UniProtKB-KW"/>
</dbReference>
<dbReference type="InterPro" id="IPR044294">
    <property type="entry name" value="Lipase-like"/>
</dbReference>
<dbReference type="GO" id="GO:0004622">
    <property type="term" value="F:phosphatidylcholine lysophospholipase activity"/>
    <property type="evidence" value="ECO:0007669"/>
    <property type="project" value="TreeGrafter"/>
</dbReference>
<protein>
    <recommendedName>
        <fullName evidence="5">DUF676 domain-containing protein</fullName>
    </recommendedName>
</protein>
<dbReference type="GO" id="GO:0005811">
    <property type="term" value="C:lipid droplet"/>
    <property type="evidence" value="ECO:0007669"/>
    <property type="project" value="TreeGrafter"/>
</dbReference>
<feature type="region of interest" description="Disordered" evidence="3">
    <location>
        <begin position="341"/>
        <end position="361"/>
    </location>
</feature>
<evidence type="ECO:0000256" key="2">
    <source>
        <dbReference type="ARBA" id="ARBA00022963"/>
    </source>
</evidence>
<comment type="similarity">
    <text evidence="1">Belongs to the putative lipase ROG1 family.</text>
</comment>
<keyword evidence="4" id="KW-1133">Transmembrane helix</keyword>
<dbReference type="PANTHER" id="PTHR12482:SF65">
    <property type="entry name" value="ESTERASE, PUTATIVE (AFU_ORTHOLOGUE AFUA_3G12320)-RELATED"/>
    <property type="match status" value="1"/>
</dbReference>
<reference evidence="6" key="1">
    <citation type="submission" date="2022-10" db="EMBL/GenBank/DDBJ databases">
        <title>Tapping the CABI collections for fungal endophytes: first genome assemblies for Collariella, Neodidymelliopsis, Ascochyta clinopodiicola, Didymella pomorum, Didymosphaeria variabile, Neocosmospora piperis and Neocucurbitaria cava.</title>
        <authorList>
            <person name="Hill R."/>
        </authorList>
    </citation>
    <scope>NUCLEOTIDE SEQUENCE</scope>
    <source>
        <strain evidence="6">IMI 356814</strain>
    </source>
</reference>
<dbReference type="Pfam" id="PF05057">
    <property type="entry name" value="DUF676"/>
    <property type="match status" value="1"/>
</dbReference>
<dbReference type="EMBL" id="JAPEUY010000002">
    <property type="protein sequence ID" value="KAJ4376193.1"/>
    <property type="molecule type" value="Genomic_DNA"/>
</dbReference>
<sequence>MSGEADHLCVLVHGLWGNPEHLKYLSTALRERFPKDKVHILVAKRNAGSFTYDGVDTGGERVADEVEQKLEELGRNGHDIKKISVIGYSLGGLIARYAIGLLYHKGVFDRIQPVNFTTFATPHLGVRTPLKGYHSHIWNVLGARTLSMSGRQLFVIDRFRDTGRPLLAVLADPKSIFIQGLARFEHRSLYANVVNDRTVTYYTAGISQTDPFVKPEGIKINYIPGYDDVIIDGENPIAPKEPEALPAFTERFASGTRTILGRVPIVAFLAVFIPIGSTLFLMNSLVQSFRSQQRIRLHEEGRAGADFKRYRIPLMINAVRQEAEDMFENINNAQGQDYLSAGSEEVASPTQPSSPGGAAGLRRIRSSHSHFSMDSDINSIEEQKEGLSVEFPTLALTQDQFGMIEALDNVGIKKWPVYIHKHRHSHAAIIVRMDKQSFDEGRVVVKHWLDNFVL</sequence>
<accession>A0A9W9CR94</accession>
<organism evidence="6 7">
    <name type="scientific">Neocucurbitaria cava</name>
    <dbReference type="NCBI Taxonomy" id="798079"/>
    <lineage>
        <taxon>Eukaryota</taxon>
        <taxon>Fungi</taxon>
        <taxon>Dikarya</taxon>
        <taxon>Ascomycota</taxon>
        <taxon>Pezizomycotina</taxon>
        <taxon>Dothideomycetes</taxon>
        <taxon>Pleosporomycetidae</taxon>
        <taxon>Pleosporales</taxon>
        <taxon>Pleosporineae</taxon>
        <taxon>Cucurbitariaceae</taxon>
        <taxon>Neocucurbitaria</taxon>
    </lineage>
</organism>
<dbReference type="Gene3D" id="3.40.50.1820">
    <property type="entry name" value="alpha/beta hydrolase"/>
    <property type="match status" value="1"/>
</dbReference>
<evidence type="ECO:0000259" key="5">
    <source>
        <dbReference type="Pfam" id="PF05057"/>
    </source>
</evidence>
<keyword evidence="4" id="KW-0472">Membrane</keyword>
<dbReference type="Proteomes" id="UP001140560">
    <property type="component" value="Unassembled WGS sequence"/>
</dbReference>